<dbReference type="Pfam" id="PF03606">
    <property type="entry name" value="DcuC"/>
    <property type="match status" value="1"/>
</dbReference>
<feature type="transmembrane region" description="Helical" evidence="8">
    <location>
        <begin position="69"/>
        <end position="89"/>
    </location>
</feature>
<feature type="transmembrane region" description="Helical" evidence="8">
    <location>
        <begin position="140"/>
        <end position="164"/>
    </location>
</feature>
<feature type="transmembrane region" description="Helical" evidence="8">
    <location>
        <begin position="5"/>
        <end position="22"/>
    </location>
</feature>
<feature type="transmembrane region" description="Helical" evidence="8">
    <location>
        <begin position="271"/>
        <end position="290"/>
    </location>
</feature>
<evidence type="ECO:0000256" key="5">
    <source>
        <dbReference type="ARBA" id="ARBA00022692"/>
    </source>
</evidence>
<feature type="transmembrane region" description="Helical" evidence="8">
    <location>
        <begin position="196"/>
        <end position="215"/>
    </location>
</feature>
<evidence type="ECO:0000256" key="3">
    <source>
        <dbReference type="ARBA" id="ARBA00022448"/>
    </source>
</evidence>
<dbReference type="InterPro" id="IPR018385">
    <property type="entry name" value="C4_dicarb_anaerob_car-like"/>
</dbReference>
<evidence type="ECO:0000256" key="1">
    <source>
        <dbReference type="ARBA" id="ARBA00004651"/>
    </source>
</evidence>
<dbReference type="GO" id="GO:0015556">
    <property type="term" value="F:C4-dicarboxylate transmembrane transporter activity"/>
    <property type="evidence" value="ECO:0007669"/>
    <property type="project" value="InterPro"/>
</dbReference>
<evidence type="ECO:0000256" key="8">
    <source>
        <dbReference type="SAM" id="Phobius"/>
    </source>
</evidence>
<evidence type="ECO:0000256" key="7">
    <source>
        <dbReference type="ARBA" id="ARBA00023136"/>
    </source>
</evidence>
<accession>A0A5N8HKK7</accession>
<protein>
    <submittedName>
        <fullName evidence="9">Anaerobic C4-dicarboxylate transporter DcuC</fullName>
    </submittedName>
</protein>
<evidence type="ECO:0000313" key="9">
    <source>
        <dbReference type="EMBL" id="MPU51924.1"/>
    </source>
</evidence>
<keyword evidence="6 8" id="KW-1133">Transmembrane helix</keyword>
<dbReference type="AlphaFoldDB" id="A0A5N8HKK7"/>
<keyword evidence="4" id="KW-1003">Cell membrane</keyword>
<evidence type="ECO:0000256" key="4">
    <source>
        <dbReference type="ARBA" id="ARBA00022475"/>
    </source>
</evidence>
<dbReference type="Proteomes" id="UP000392867">
    <property type="component" value="Unassembled WGS sequence"/>
</dbReference>
<sequence length="336" mass="36727">MFGIIISVIVLITMGYLILKNYKPQVVLAAAGIFLMMCGVWLGFGGVLDPAKSSGYLIVDIYNEILRMLSNRIAGLGLSIMAVGGYARYMERTGASRAMVSLLSRPLKLIRSPYIILSATYVIGQIMAQFITSASGLGMLLMVTLFPTLVSLGVSRLSAVAVIATTMSIEWGILETNSIFAAQVAGMKIATYFFHYQLPVASCVIISVAISHFFVQRAFDKKDKNINHEQAELKALDNVPPLYYAILPVMPLILMLGSLFLAHIGLMQSELHLVVVMLLSLTVTMFVEFFRKHNLRETMDDVQAFFDGMGTQFANVVTLVVAGEIFAKGLTTIGTV</sequence>
<dbReference type="NCBIfam" id="TIGR00771">
    <property type="entry name" value="DcuC"/>
    <property type="match status" value="1"/>
</dbReference>
<dbReference type="NCBIfam" id="NF007317">
    <property type="entry name" value="PRK09804.1"/>
    <property type="match status" value="1"/>
</dbReference>
<dbReference type="GO" id="GO:0005886">
    <property type="term" value="C:plasma membrane"/>
    <property type="evidence" value="ECO:0007669"/>
    <property type="project" value="UniProtKB-SubCell"/>
</dbReference>
<proteinExistence type="inferred from homology"/>
<keyword evidence="5 8" id="KW-0812">Transmembrane</keyword>
<dbReference type="InterPro" id="IPR004669">
    <property type="entry name" value="C4_dicarb_anaerob_car"/>
</dbReference>
<dbReference type="PANTHER" id="PTHR42002">
    <property type="entry name" value="ANAEROBIC C4-DICARBOXYLATE TRANSPORTER DCUC-RELATED"/>
    <property type="match status" value="1"/>
</dbReference>
<comment type="subcellular location">
    <subcellularLocation>
        <location evidence="1">Cell membrane</location>
        <topology evidence="1">Multi-pass membrane protein</topology>
    </subcellularLocation>
</comment>
<feature type="non-terminal residue" evidence="9">
    <location>
        <position position="336"/>
    </location>
</feature>
<gene>
    <name evidence="9" type="primary">dcuC</name>
    <name evidence="9" type="ORF">FVB16_24420</name>
</gene>
<keyword evidence="7 8" id="KW-0472">Membrane</keyword>
<evidence type="ECO:0000256" key="2">
    <source>
        <dbReference type="ARBA" id="ARBA00005275"/>
    </source>
</evidence>
<dbReference type="EMBL" id="VOTT01000888">
    <property type="protein sequence ID" value="MPU51924.1"/>
    <property type="molecule type" value="Genomic_DNA"/>
</dbReference>
<reference evidence="9 10" key="1">
    <citation type="submission" date="2019-08" db="EMBL/GenBank/DDBJ databases">
        <title>Identification of Water Treatment Resistant and Multidrug Resistant Urinary Pathogenic Escherichia coli in Wastewater.</title>
        <authorList>
            <person name="Neumann N."/>
        </authorList>
    </citation>
    <scope>NUCLEOTIDE SEQUENCE [LARGE SCALE GENOMIC DNA]</scope>
    <source>
        <strain evidence="9 10">WU2356</strain>
    </source>
</reference>
<organism evidence="9 10">
    <name type="scientific">Escherichia coli</name>
    <dbReference type="NCBI Taxonomy" id="562"/>
    <lineage>
        <taxon>Bacteria</taxon>
        <taxon>Pseudomonadati</taxon>
        <taxon>Pseudomonadota</taxon>
        <taxon>Gammaproteobacteria</taxon>
        <taxon>Enterobacterales</taxon>
        <taxon>Enterobacteriaceae</taxon>
        <taxon>Escherichia</taxon>
    </lineage>
</organism>
<name>A0A5N8HKK7_ECOLX</name>
<dbReference type="PANTHER" id="PTHR42002:SF2">
    <property type="entry name" value="ANAEROBIC C4-DICARBOXYLATE TRANSPORTER DCUC-RELATED"/>
    <property type="match status" value="1"/>
</dbReference>
<evidence type="ECO:0000256" key="6">
    <source>
        <dbReference type="ARBA" id="ARBA00022989"/>
    </source>
</evidence>
<feature type="transmembrane region" description="Helical" evidence="8">
    <location>
        <begin position="242"/>
        <end position="265"/>
    </location>
</feature>
<keyword evidence="3" id="KW-0813">Transport</keyword>
<comment type="similarity">
    <text evidence="2">Belongs to the DcuC/DcuD transporter (TC 2.A.61) family.</text>
</comment>
<feature type="transmembrane region" description="Helical" evidence="8">
    <location>
        <begin position="28"/>
        <end position="48"/>
    </location>
</feature>
<feature type="transmembrane region" description="Helical" evidence="8">
    <location>
        <begin position="109"/>
        <end position="128"/>
    </location>
</feature>
<dbReference type="NCBIfam" id="NF037994">
    <property type="entry name" value="DcuC_1"/>
    <property type="match status" value="1"/>
</dbReference>
<evidence type="ECO:0000313" key="10">
    <source>
        <dbReference type="Proteomes" id="UP000392867"/>
    </source>
</evidence>
<comment type="caution">
    <text evidence="9">The sequence shown here is derived from an EMBL/GenBank/DDBJ whole genome shotgun (WGS) entry which is preliminary data.</text>
</comment>